<reference evidence="2 3" key="1">
    <citation type="submission" date="2013-12" db="EMBL/GenBank/DDBJ databases">
        <authorList>
            <person name="Cubeta M."/>
            <person name="Pakala S."/>
            <person name="Fedorova N."/>
            <person name="Thomas E."/>
            <person name="Dean R."/>
            <person name="Jabaji S."/>
            <person name="Neate S."/>
            <person name="Toda T."/>
            <person name="Tavantzis S."/>
            <person name="Vilgalys R."/>
            <person name="Bharathan N."/>
            <person name="Pakala S."/>
            <person name="Losada L.S."/>
            <person name="Zafar N."/>
            <person name="Nierman W."/>
        </authorList>
    </citation>
    <scope>NUCLEOTIDE SEQUENCE [LARGE SCALE GENOMIC DNA]</scope>
    <source>
        <strain evidence="2 3">123E</strain>
    </source>
</reference>
<keyword evidence="3" id="KW-1185">Reference proteome</keyword>
<accession>A0A074RI80</accession>
<dbReference type="OrthoDB" id="3266229at2759"/>
<evidence type="ECO:0000256" key="1">
    <source>
        <dbReference type="SAM" id="Coils"/>
    </source>
</evidence>
<protein>
    <submittedName>
        <fullName evidence="2">Putative laminin domain protein</fullName>
    </submittedName>
</protein>
<feature type="coiled-coil region" evidence="1">
    <location>
        <begin position="338"/>
        <end position="368"/>
    </location>
</feature>
<name>A0A074RI80_9AGAM</name>
<proteinExistence type="predicted"/>
<comment type="caution">
    <text evidence="2">The sequence shown here is derived from an EMBL/GenBank/DDBJ whole genome shotgun (WGS) entry which is preliminary data.</text>
</comment>
<organism evidence="2 3">
    <name type="scientific">Rhizoctonia solani 123E</name>
    <dbReference type="NCBI Taxonomy" id="1423351"/>
    <lineage>
        <taxon>Eukaryota</taxon>
        <taxon>Fungi</taxon>
        <taxon>Dikarya</taxon>
        <taxon>Basidiomycota</taxon>
        <taxon>Agaricomycotina</taxon>
        <taxon>Agaricomycetes</taxon>
        <taxon>Cantharellales</taxon>
        <taxon>Ceratobasidiaceae</taxon>
        <taxon>Rhizoctonia</taxon>
    </lineage>
</organism>
<evidence type="ECO:0000313" key="2">
    <source>
        <dbReference type="EMBL" id="KEP46499.1"/>
    </source>
</evidence>
<dbReference type="AlphaFoldDB" id="A0A074RI80"/>
<dbReference type="Proteomes" id="UP000027456">
    <property type="component" value="Unassembled WGS sequence"/>
</dbReference>
<keyword evidence="1" id="KW-0175">Coiled coil</keyword>
<feature type="coiled-coil region" evidence="1">
    <location>
        <begin position="260"/>
        <end position="287"/>
    </location>
</feature>
<gene>
    <name evidence="2" type="ORF">V565_195530</name>
</gene>
<dbReference type="EMBL" id="AZST01001073">
    <property type="protein sequence ID" value="KEP46499.1"/>
    <property type="molecule type" value="Genomic_DNA"/>
</dbReference>
<dbReference type="SUPFAM" id="SSF58104">
    <property type="entry name" value="Methyl-accepting chemotaxis protein (MCP) signaling domain"/>
    <property type="match status" value="1"/>
</dbReference>
<evidence type="ECO:0000313" key="3">
    <source>
        <dbReference type="Proteomes" id="UP000027456"/>
    </source>
</evidence>
<dbReference type="Gene3D" id="1.10.287.950">
    <property type="entry name" value="Methyl-accepting chemotaxis protein"/>
    <property type="match status" value="1"/>
</dbReference>
<sequence length="503" mass="56157">MAHPPRWYPPGQVCSPPELPAYLKNVYDLKPIIGLPSDSEVIGIHAVIRAARKASEIPGMHTPGLLMNLADHLFGAQMARYRSRYSLITFPSDATYTPPALPTHTSVKLESVSGAPTDEEMLKVQDAVRAYQHFEHVPSMFDQRVSMELSQHLFDLQMARHMRLAGETRPISVSEHSAEPVRPAPAVDQSTVILEDTLAGMNNAGIGANAPAINIALQPTPAIDTHELLERSNQLSERFNQVLERFSQAIERIHEPSLHSDQLSERFNQLLERLNLLTEQSNQLAQQSAARSAQPFEEPSQSVDKFNRLIEQSSQYAGRFGQLFEQLNGLISQLVHPLQRSNELSARANELAEQLNQLSERSNTLIEEAHKPVDRLEDVMKNINRVLVGIQHAIVRNCKDNKASAADCLVNEKGETPASSKITHWTTYGWVSRNYRDPTYKAPVIIGGVSQDLYLPESWLAEFVCFHGIWEGLCETGTSTTLIEGKENQARGRLGRYLSSRLG</sequence>
<dbReference type="STRING" id="1423351.A0A074RI80"/>
<dbReference type="HOGENOM" id="CLU_052075_1_1_1"/>